<dbReference type="InterPro" id="IPR007307">
    <property type="entry name" value="Ltv1"/>
</dbReference>
<dbReference type="GO" id="GO:0030688">
    <property type="term" value="C:preribosome, small subunit precursor"/>
    <property type="evidence" value="ECO:0007669"/>
    <property type="project" value="TreeGrafter"/>
</dbReference>
<name>A0A8J6AS77_9EUKA</name>
<evidence type="ECO:0000313" key="3">
    <source>
        <dbReference type="EMBL" id="KAG9390165.1"/>
    </source>
</evidence>
<dbReference type="GO" id="GO:0005829">
    <property type="term" value="C:cytosol"/>
    <property type="evidence" value="ECO:0007669"/>
    <property type="project" value="TreeGrafter"/>
</dbReference>
<gene>
    <name evidence="3" type="ORF">J8273_8205</name>
</gene>
<feature type="compositionally biased region" description="Acidic residues" evidence="2">
    <location>
        <begin position="134"/>
        <end position="170"/>
    </location>
</feature>
<evidence type="ECO:0000256" key="2">
    <source>
        <dbReference type="SAM" id="MobiDB-lite"/>
    </source>
</evidence>
<dbReference type="Proteomes" id="UP000717585">
    <property type="component" value="Unassembled WGS sequence"/>
</dbReference>
<proteinExistence type="inferred from homology"/>
<protein>
    <submittedName>
        <fullName evidence="3">CobT</fullName>
    </submittedName>
</protein>
<dbReference type="PANTHER" id="PTHR21531:SF0">
    <property type="entry name" value="PROTEIN LTV1 HOMOLOG"/>
    <property type="match status" value="1"/>
</dbReference>
<feature type="compositionally biased region" description="Acidic residues" evidence="2">
    <location>
        <begin position="314"/>
        <end position="324"/>
    </location>
</feature>
<comment type="similarity">
    <text evidence="1">Belongs to the LTV1 family.</text>
</comment>
<feature type="compositionally biased region" description="Basic and acidic residues" evidence="2">
    <location>
        <begin position="335"/>
        <end position="345"/>
    </location>
</feature>
<organism evidence="3 4">
    <name type="scientific">Carpediemonas membranifera</name>
    <dbReference type="NCBI Taxonomy" id="201153"/>
    <lineage>
        <taxon>Eukaryota</taxon>
        <taxon>Metamonada</taxon>
        <taxon>Carpediemonas-like organisms</taxon>
        <taxon>Carpediemonas</taxon>
    </lineage>
</organism>
<feature type="region of interest" description="Disordered" evidence="2">
    <location>
        <begin position="134"/>
        <end position="172"/>
    </location>
</feature>
<feature type="compositionally biased region" description="Basic and acidic residues" evidence="2">
    <location>
        <begin position="354"/>
        <end position="368"/>
    </location>
</feature>
<reference evidence="3" key="1">
    <citation type="submission" date="2021-05" db="EMBL/GenBank/DDBJ databases">
        <title>A free-living protist that lacks canonical eukaryotic 1 DNA replication and segregation systems.</title>
        <authorList>
            <person name="Salas-Leiva D.E."/>
            <person name="Tromer E.C."/>
            <person name="Curtis B.A."/>
            <person name="Jerlstrom-Hultqvist J."/>
            <person name="Kolisko M."/>
            <person name="Yi Z."/>
            <person name="Salas-Leiva J.S."/>
            <person name="Gallot-Lavallee L."/>
            <person name="Kops G.J.P.L."/>
            <person name="Archibald J.M."/>
            <person name="Simpson A.G.B."/>
            <person name="Roger A.J."/>
        </authorList>
    </citation>
    <scope>NUCLEOTIDE SEQUENCE</scope>
    <source>
        <strain evidence="3">BICM</strain>
    </source>
</reference>
<dbReference type="PANTHER" id="PTHR21531">
    <property type="entry name" value="LOW-TEMPERATURE VIABILITY PROTEIN LTV1-RELATED"/>
    <property type="match status" value="1"/>
</dbReference>
<evidence type="ECO:0000256" key="1">
    <source>
        <dbReference type="ARBA" id="ARBA00009078"/>
    </source>
</evidence>
<keyword evidence="4" id="KW-1185">Reference proteome</keyword>
<dbReference type="GO" id="GO:0005634">
    <property type="term" value="C:nucleus"/>
    <property type="evidence" value="ECO:0007669"/>
    <property type="project" value="TreeGrafter"/>
</dbReference>
<dbReference type="GO" id="GO:0000056">
    <property type="term" value="P:ribosomal small subunit export from nucleus"/>
    <property type="evidence" value="ECO:0007669"/>
    <property type="project" value="TreeGrafter"/>
</dbReference>
<dbReference type="GO" id="GO:0042274">
    <property type="term" value="P:ribosomal small subunit biogenesis"/>
    <property type="evidence" value="ECO:0007669"/>
    <property type="project" value="InterPro"/>
</dbReference>
<accession>A0A8J6AS77</accession>
<dbReference type="AlphaFoldDB" id="A0A8J6AS77"/>
<sequence>MHSGATTSDTTRHCREPRAKVLIDVAEVNMVKKPFIDKKSAVHFKLMNTSYHGENVIAGEQANYWEEVNPPNMAPEAAAARKVQKIDLNESDDDDPFREVDDEGIPKDLDVEEGSDVEIDDELREAMRARMEEYGMESEDAYDEETCDDDSEEGFDFGDETESDDEEYDFDFPKDRNAKVDMAELGPADRGDYGQFFDGLSDDEVDDEEGLGDVHDLEDEIMAEMANMDVRHDVKQIAEMMRQTPEDIEKTRLIVAQKEKKKKIAIATSNIVRNVMDREFDPSKEHKPATIGPAIRISKGGFPIGVLRRKGQESDDEYDSDESDGAPKVDLGVARNKEETAEEKKARKAAIKKAKAEVREGKKTAAKELKKKLRKKETSRMGNVLQPQGRKLY</sequence>
<comment type="caution">
    <text evidence="3">The sequence shown here is derived from an EMBL/GenBank/DDBJ whole genome shotgun (WGS) entry which is preliminary data.</text>
</comment>
<evidence type="ECO:0000313" key="4">
    <source>
        <dbReference type="Proteomes" id="UP000717585"/>
    </source>
</evidence>
<dbReference type="EMBL" id="JAHDYR010000066">
    <property type="protein sequence ID" value="KAG9390165.1"/>
    <property type="molecule type" value="Genomic_DNA"/>
</dbReference>
<feature type="region of interest" description="Disordered" evidence="2">
    <location>
        <begin position="308"/>
        <end position="393"/>
    </location>
</feature>